<keyword evidence="5" id="KW-0862">Zinc</keyword>
<dbReference type="Gene3D" id="3.10.200.10">
    <property type="entry name" value="Alpha carbonic anhydrase"/>
    <property type="match status" value="1"/>
</dbReference>
<dbReference type="PANTHER" id="PTHR18952">
    <property type="entry name" value="CARBONIC ANHYDRASE"/>
    <property type="match status" value="1"/>
</dbReference>
<evidence type="ECO:0000256" key="2">
    <source>
        <dbReference type="ARBA" id="ARBA00010718"/>
    </source>
</evidence>
<dbReference type="Proteomes" id="UP000194236">
    <property type="component" value="Unassembled WGS sequence"/>
</dbReference>
<dbReference type="PANTHER" id="PTHR18952:SF141">
    <property type="entry name" value="CARBONIC ANHYDRASE"/>
    <property type="match status" value="1"/>
</dbReference>
<dbReference type="OrthoDB" id="429145at2759"/>
<feature type="domain" description="Alpha-carbonic anhydrase" evidence="9">
    <location>
        <begin position="1"/>
        <end position="146"/>
    </location>
</feature>
<evidence type="ECO:0000256" key="8">
    <source>
        <dbReference type="SAM" id="Phobius"/>
    </source>
</evidence>
<keyword evidence="11" id="KW-1185">Reference proteome</keyword>
<evidence type="ECO:0000256" key="7">
    <source>
        <dbReference type="ARBA" id="ARBA00048348"/>
    </source>
</evidence>
<keyword evidence="8" id="KW-0812">Transmembrane</keyword>
<dbReference type="SUPFAM" id="SSF51069">
    <property type="entry name" value="Carbonic anhydrase"/>
    <property type="match status" value="1"/>
</dbReference>
<evidence type="ECO:0000256" key="5">
    <source>
        <dbReference type="ARBA" id="ARBA00022833"/>
    </source>
</evidence>
<name>A0A1Y3AP49_EURMA</name>
<dbReference type="AlphaFoldDB" id="A0A1Y3AP49"/>
<keyword evidence="4" id="KW-0479">Metal-binding</keyword>
<dbReference type="GO" id="GO:0004089">
    <property type="term" value="F:carbonate dehydratase activity"/>
    <property type="evidence" value="ECO:0007669"/>
    <property type="project" value="UniProtKB-EC"/>
</dbReference>
<organism evidence="10 11">
    <name type="scientific">Euroglyphus maynei</name>
    <name type="common">Mayne's house dust mite</name>
    <dbReference type="NCBI Taxonomy" id="6958"/>
    <lineage>
        <taxon>Eukaryota</taxon>
        <taxon>Metazoa</taxon>
        <taxon>Ecdysozoa</taxon>
        <taxon>Arthropoda</taxon>
        <taxon>Chelicerata</taxon>
        <taxon>Arachnida</taxon>
        <taxon>Acari</taxon>
        <taxon>Acariformes</taxon>
        <taxon>Sarcoptiformes</taxon>
        <taxon>Astigmata</taxon>
        <taxon>Psoroptidia</taxon>
        <taxon>Analgoidea</taxon>
        <taxon>Pyroglyphidae</taxon>
        <taxon>Pyroglyphinae</taxon>
        <taxon>Euroglyphus</taxon>
    </lineage>
</organism>
<evidence type="ECO:0000256" key="4">
    <source>
        <dbReference type="ARBA" id="ARBA00022723"/>
    </source>
</evidence>
<protein>
    <recommendedName>
        <fullName evidence="3">carbonic anhydrase</fullName>
        <ecNumber evidence="3">4.2.1.1</ecNumber>
    </recommendedName>
</protein>
<evidence type="ECO:0000256" key="6">
    <source>
        <dbReference type="ARBA" id="ARBA00023239"/>
    </source>
</evidence>
<keyword evidence="8" id="KW-1133">Transmembrane helix</keyword>
<gene>
    <name evidence="10" type="ORF">BLA29_010268</name>
</gene>
<dbReference type="GO" id="GO:0008270">
    <property type="term" value="F:zinc ion binding"/>
    <property type="evidence" value="ECO:0007669"/>
    <property type="project" value="InterPro"/>
</dbReference>
<comment type="catalytic activity">
    <reaction evidence="7">
        <text>hydrogencarbonate + H(+) = CO2 + H2O</text>
        <dbReference type="Rhea" id="RHEA:10748"/>
        <dbReference type="ChEBI" id="CHEBI:15377"/>
        <dbReference type="ChEBI" id="CHEBI:15378"/>
        <dbReference type="ChEBI" id="CHEBI:16526"/>
        <dbReference type="ChEBI" id="CHEBI:17544"/>
        <dbReference type="EC" id="4.2.1.1"/>
    </reaction>
</comment>
<dbReference type="InterPro" id="IPR001148">
    <property type="entry name" value="CA_dom"/>
</dbReference>
<evidence type="ECO:0000256" key="1">
    <source>
        <dbReference type="ARBA" id="ARBA00001947"/>
    </source>
</evidence>
<feature type="transmembrane region" description="Helical" evidence="8">
    <location>
        <begin position="158"/>
        <end position="177"/>
    </location>
</feature>
<dbReference type="SMART" id="SM01057">
    <property type="entry name" value="Carb_anhydrase"/>
    <property type="match status" value="1"/>
</dbReference>
<dbReference type="InterPro" id="IPR036398">
    <property type="entry name" value="CA_dom_sf"/>
</dbReference>
<reference evidence="10 11" key="1">
    <citation type="submission" date="2017-03" db="EMBL/GenBank/DDBJ databases">
        <title>Genome Survey of Euroglyphus maynei.</title>
        <authorList>
            <person name="Arlian L.G."/>
            <person name="Morgan M.S."/>
            <person name="Rider S.D."/>
        </authorList>
    </citation>
    <scope>NUCLEOTIDE SEQUENCE [LARGE SCALE GENOMIC DNA]</scope>
    <source>
        <strain evidence="10">Arlian Lab</strain>
        <tissue evidence="10">Whole body</tissue>
    </source>
</reference>
<accession>A0A1Y3AP49</accession>
<evidence type="ECO:0000313" key="10">
    <source>
        <dbReference type="EMBL" id="OTF70232.1"/>
    </source>
</evidence>
<comment type="similarity">
    <text evidence="2">Belongs to the alpha-carbonic anhydrase family.</text>
</comment>
<keyword evidence="6" id="KW-0456">Lyase</keyword>
<dbReference type="CDD" id="cd00326">
    <property type="entry name" value="alpha_CA"/>
    <property type="match status" value="1"/>
</dbReference>
<evidence type="ECO:0000313" key="11">
    <source>
        <dbReference type="Proteomes" id="UP000194236"/>
    </source>
</evidence>
<evidence type="ECO:0000256" key="3">
    <source>
        <dbReference type="ARBA" id="ARBA00012925"/>
    </source>
</evidence>
<dbReference type="EC" id="4.2.1.1" evidence="3"/>
<keyword evidence="8" id="KW-0472">Membrane</keyword>
<proteinExistence type="inferred from homology"/>
<comment type="caution">
    <text evidence="10">The sequence shown here is derived from an EMBL/GenBank/DDBJ whole genome shotgun (WGS) entry which is preliminary data.</text>
</comment>
<dbReference type="EMBL" id="MUJZ01066599">
    <property type="protein sequence ID" value="OTF70232.1"/>
    <property type="molecule type" value="Genomic_DNA"/>
</dbReference>
<sequence length="184" mass="21496">MHLVHYNLNEYSSLSEALNARNGNVTVLAIFFDIKNDNNPDFDIISEKIKQLQTTHTNHSIDIEDRLKLQLLLPKNTANFYRYHGSFTTPSCKTNVTWLIMNDPNEIGPDQYEQFLNVIDYKTGKKIGNNFRQLQQLNGRKIECSFHNNGEYQMNHRVSMIIILTLFIIDVMAFLTISKIYMFK</sequence>
<dbReference type="PROSITE" id="PS51144">
    <property type="entry name" value="ALPHA_CA_2"/>
    <property type="match status" value="1"/>
</dbReference>
<comment type="cofactor">
    <cofactor evidence="1">
        <name>Zn(2+)</name>
        <dbReference type="ChEBI" id="CHEBI:29105"/>
    </cofactor>
</comment>
<dbReference type="InterPro" id="IPR023561">
    <property type="entry name" value="Carbonic_anhydrase_a-class"/>
</dbReference>
<dbReference type="GO" id="GO:0005737">
    <property type="term" value="C:cytoplasm"/>
    <property type="evidence" value="ECO:0007669"/>
    <property type="project" value="TreeGrafter"/>
</dbReference>
<dbReference type="Pfam" id="PF00194">
    <property type="entry name" value="Carb_anhydrase"/>
    <property type="match status" value="1"/>
</dbReference>
<evidence type="ECO:0000259" key="9">
    <source>
        <dbReference type="PROSITE" id="PS51144"/>
    </source>
</evidence>